<protein>
    <recommendedName>
        <fullName evidence="3">SET domain-containing protein</fullName>
    </recommendedName>
</protein>
<reference evidence="4" key="1">
    <citation type="submission" date="2021-12" db="EMBL/GenBank/DDBJ databases">
        <title>Prjna785345.</title>
        <authorList>
            <person name="Rujirawat T."/>
            <person name="Krajaejun T."/>
        </authorList>
    </citation>
    <scope>NUCLEOTIDE SEQUENCE</scope>
    <source>
        <strain evidence="4">Pi057C3</strain>
    </source>
</reference>
<accession>A0AAD5MCC6</accession>
<dbReference type="EMBL" id="JAKCXM010000002">
    <property type="protein sequence ID" value="KAJ0409936.1"/>
    <property type="molecule type" value="Genomic_DNA"/>
</dbReference>
<organism evidence="4 5">
    <name type="scientific">Pythium insidiosum</name>
    <name type="common">Pythiosis disease agent</name>
    <dbReference type="NCBI Taxonomy" id="114742"/>
    <lineage>
        <taxon>Eukaryota</taxon>
        <taxon>Sar</taxon>
        <taxon>Stramenopiles</taxon>
        <taxon>Oomycota</taxon>
        <taxon>Peronosporomycetes</taxon>
        <taxon>Pythiales</taxon>
        <taxon>Pythiaceae</taxon>
        <taxon>Pythium</taxon>
    </lineage>
</organism>
<keyword evidence="5" id="KW-1185">Reference proteome</keyword>
<dbReference type="Gene3D" id="2.170.270.10">
    <property type="entry name" value="SET domain"/>
    <property type="match status" value="1"/>
</dbReference>
<gene>
    <name evidence="4" type="ORF">P43SY_005830</name>
</gene>
<feature type="compositionally biased region" description="Low complexity" evidence="2">
    <location>
        <begin position="1"/>
        <end position="14"/>
    </location>
</feature>
<comment type="caution">
    <text evidence="4">The sequence shown here is derived from an EMBL/GenBank/DDBJ whole genome shotgun (WGS) entry which is preliminary data.</text>
</comment>
<dbReference type="GO" id="GO:0034967">
    <property type="term" value="C:Set3 complex"/>
    <property type="evidence" value="ECO:0007669"/>
    <property type="project" value="TreeGrafter"/>
</dbReference>
<dbReference type="PANTHER" id="PTHR46462:SF3">
    <property type="entry name" value="UPSET, ISOFORM A"/>
    <property type="match status" value="1"/>
</dbReference>
<evidence type="ECO:0000256" key="1">
    <source>
        <dbReference type="ARBA" id="ARBA00022853"/>
    </source>
</evidence>
<dbReference type="PANTHER" id="PTHR46462">
    <property type="entry name" value="UPSET, ISOFORM A"/>
    <property type="match status" value="1"/>
</dbReference>
<keyword evidence="1" id="KW-0156">Chromatin regulator</keyword>
<evidence type="ECO:0000313" key="5">
    <source>
        <dbReference type="Proteomes" id="UP001209570"/>
    </source>
</evidence>
<sequence length="299" mass="33005">MAVDTAAQVAATDAADGRRARPHDGSFDTRGGALKVVPPPPTTTPPPTPPLKKPLCSGFRCIDRPEMCFVYDEKTKITRRHAATDSCSEDAIQMRESLLYIDKSGVLRVISVQEAEEIMRCVYISKMVFESSVMICNYAFWGFSGSSLDGFERISQTAEQCRATSRKVAIGHVITLEDVEDTALGLFAVSDIESGEFLGEYTGVVQARQTTTESHDPYGLCYPSVFEGGQLYVSALEYGNIVRCINHSSRPNARFLPMILEGVLHIFCFTLRPIKVGEQVFVDYGPSYWRCAGIEPIDC</sequence>
<feature type="domain" description="SET" evidence="3">
    <location>
        <begin position="166"/>
        <end position="285"/>
    </location>
</feature>
<feature type="compositionally biased region" description="Pro residues" evidence="2">
    <location>
        <begin position="37"/>
        <end position="50"/>
    </location>
</feature>
<proteinExistence type="predicted"/>
<evidence type="ECO:0000313" key="4">
    <source>
        <dbReference type="EMBL" id="KAJ0409936.1"/>
    </source>
</evidence>
<dbReference type="AlphaFoldDB" id="A0AAD5MCC6"/>
<dbReference type="InterPro" id="IPR044427">
    <property type="entry name" value="LegAS4-like_SET"/>
</dbReference>
<dbReference type="InterPro" id="IPR046341">
    <property type="entry name" value="SET_dom_sf"/>
</dbReference>
<dbReference type="GO" id="GO:0006355">
    <property type="term" value="P:regulation of DNA-templated transcription"/>
    <property type="evidence" value="ECO:0007669"/>
    <property type="project" value="TreeGrafter"/>
</dbReference>
<feature type="region of interest" description="Disordered" evidence="2">
    <location>
        <begin position="1"/>
        <end position="50"/>
    </location>
</feature>
<dbReference type="Proteomes" id="UP001209570">
    <property type="component" value="Unassembled WGS sequence"/>
</dbReference>
<dbReference type="SUPFAM" id="SSF82199">
    <property type="entry name" value="SET domain"/>
    <property type="match status" value="1"/>
</dbReference>
<dbReference type="CDD" id="cd10522">
    <property type="entry name" value="SET_LegAS4-like"/>
    <property type="match status" value="1"/>
</dbReference>
<dbReference type="SMART" id="SM00317">
    <property type="entry name" value="SET"/>
    <property type="match status" value="1"/>
</dbReference>
<name>A0AAD5MCC6_PYTIN</name>
<evidence type="ECO:0000256" key="2">
    <source>
        <dbReference type="SAM" id="MobiDB-lite"/>
    </source>
</evidence>
<dbReference type="PROSITE" id="PS50280">
    <property type="entry name" value="SET"/>
    <property type="match status" value="1"/>
</dbReference>
<dbReference type="InterPro" id="IPR001214">
    <property type="entry name" value="SET_dom"/>
</dbReference>
<feature type="compositionally biased region" description="Basic and acidic residues" evidence="2">
    <location>
        <begin position="15"/>
        <end position="27"/>
    </location>
</feature>
<dbReference type="GO" id="GO:0070210">
    <property type="term" value="C:Rpd3L-Expanded complex"/>
    <property type="evidence" value="ECO:0007669"/>
    <property type="project" value="TreeGrafter"/>
</dbReference>
<dbReference type="GO" id="GO:0006325">
    <property type="term" value="P:chromatin organization"/>
    <property type="evidence" value="ECO:0007669"/>
    <property type="project" value="UniProtKB-KW"/>
</dbReference>
<evidence type="ECO:0000259" key="3">
    <source>
        <dbReference type="PROSITE" id="PS50280"/>
    </source>
</evidence>
<dbReference type="Pfam" id="PF00856">
    <property type="entry name" value="SET"/>
    <property type="match status" value="1"/>
</dbReference>